<gene>
    <name evidence="1" type="ORF">JHL16_08895</name>
</gene>
<sequence>MTPVQLRQLADLLLPGDEAGLPPGSRVPDVMLALTESTAPIIAQIGRHPDFAYPEKRQAVLDDMERSHGQEFRDLVLSLIKPYYEAGPVLEAMGWRTAPPQPTGHELAPMAADLTQALAEIAARKRIWR</sequence>
<dbReference type="EMBL" id="JAENHL010000006">
    <property type="protein sequence ID" value="MBK1866466.1"/>
    <property type="molecule type" value="Genomic_DNA"/>
</dbReference>
<keyword evidence="2" id="KW-1185">Reference proteome</keyword>
<protein>
    <submittedName>
        <fullName evidence="1">Uncharacterized protein</fullName>
    </submittedName>
</protein>
<organism evidence="1 2">
    <name type="scientific">Taklimakanibacter albus</name>
    <dbReference type="NCBI Taxonomy" id="2800327"/>
    <lineage>
        <taxon>Bacteria</taxon>
        <taxon>Pseudomonadati</taxon>
        <taxon>Pseudomonadota</taxon>
        <taxon>Alphaproteobacteria</taxon>
        <taxon>Hyphomicrobiales</taxon>
        <taxon>Aestuariivirgaceae</taxon>
        <taxon>Taklimakanibacter</taxon>
    </lineage>
</organism>
<proteinExistence type="predicted"/>
<evidence type="ECO:0000313" key="1">
    <source>
        <dbReference type="EMBL" id="MBK1866466.1"/>
    </source>
</evidence>
<reference evidence="1" key="1">
    <citation type="submission" date="2021-01" db="EMBL/GenBank/DDBJ databases">
        <authorList>
            <person name="Sun Q."/>
        </authorList>
    </citation>
    <scope>NUCLEOTIDE SEQUENCE</scope>
    <source>
        <strain evidence="1">YIM B02566</strain>
    </source>
</reference>
<comment type="caution">
    <text evidence="1">The sequence shown here is derived from an EMBL/GenBank/DDBJ whole genome shotgun (WGS) entry which is preliminary data.</text>
</comment>
<accession>A0ACC5R1W8</accession>
<dbReference type="Proteomes" id="UP000616151">
    <property type="component" value="Unassembled WGS sequence"/>
</dbReference>
<evidence type="ECO:0000313" key="2">
    <source>
        <dbReference type="Proteomes" id="UP000616151"/>
    </source>
</evidence>
<name>A0ACC5R1W8_9HYPH</name>